<protein>
    <recommendedName>
        <fullName evidence="1">GST N-terminal domain-containing protein</fullName>
    </recommendedName>
</protein>
<evidence type="ECO:0000313" key="3">
    <source>
        <dbReference type="Proteomes" id="UP000298030"/>
    </source>
</evidence>
<keyword evidence="3" id="KW-1185">Reference proteome</keyword>
<dbReference type="SUPFAM" id="SSF47616">
    <property type="entry name" value="GST C-terminal domain-like"/>
    <property type="match status" value="1"/>
</dbReference>
<dbReference type="InterPro" id="IPR036249">
    <property type="entry name" value="Thioredoxin-like_sf"/>
</dbReference>
<dbReference type="InterPro" id="IPR004045">
    <property type="entry name" value="Glutathione_S-Trfase_N"/>
</dbReference>
<organism evidence="2 3">
    <name type="scientific">Coprinellus micaceus</name>
    <name type="common">Glistening ink-cap mushroom</name>
    <name type="synonym">Coprinus micaceus</name>
    <dbReference type="NCBI Taxonomy" id="71717"/>
    <lineage>
        <taxon>Eukaryota</taxon>
        <taxon>Fungi</taxon>
        <taxon>Dikarya</taxon>
        <taxon>Basidiomycota</taxon>
        <taxon>Agaricomycotina</taxon>
        <taxon>Agaricomycetes</taxon>
        <taxon>Agaricomycetidae</taxon>
        <taxon>Agaricales</taxon>
        <taxon>Agaricineae</taxon>
        <taxon>Psathyrellaceae</taxon>
        <taxon>Coprinellus</taxon>
    </lineage>
</organism>
<accession>A0A4Y7T275</accession>
<name>A0A4Y7T275_COPMI</name>
<dbReference type="OrthoDB" id="4951845at2759"/>
<evidence type="ECO:0000259" key="1">
    <source>
        <dbReference type="PROSITE" id="PS50404"/>
    </source>
</evidence>
<proteinExistence type="predicted"/>
<dbReference type="Proteomes" id="UP000298030">
    <property type="component" value="Unassembled WGS sequence"/>
</dbReference>
<dbReference type="Pfam" id="PF13409">
    <property type="entry name" value="GST_N_2"/>
    <property type="match status" value="1"/>
</dbReference>
<dbReference type="InterPro" id="IPR054416">
    <property type="entry name" value="GST_UstS-like_C"/>
</dbReference>
<feature type="domain" description="GST N-terminal" evidence="1">
    <location>
        <begin position="24"/>
        <end position="120"/>
    </location>
</feature>
<dbReference type="STRING" id="71717.A0A4Y7T275"/>
<dbReference type="AlphaFoldDB" id="A0A4Y7T275"/>
<dbReference type="InterPro" id="IPR036282">
    <property type="entry name" value="Glutathione-S-Trfase_C_sf"/>
</dbReference>
<dbReference type="PROSITE" id="PS50404">
    <property type="entry name" value="GST_NTER"/>
    <property type="match status" value="1"/>
</dbReference>
<dbReference type="SUPFAM" id="SSF52833">
    <property type="entry name" value="Thioredoxin-like"/>
    <property type="match status" value="1"/>
</dbReference>
<gene>
    <name evidence="2" type="ORF">FA13DRAFT_1736228</name>
</gene>
<dbReference type="Gene3D" id="1.20.1050.10">
    <property type="match status" value="1"/>
</dbReference>
<reference evidence="2 3" key="1">
    <citation type="journal article" date="2019" name="Nat. Ecol. Evol.">
        <title>Megaphylogeny resolves global patterns of mushroom evolution.</title>
        <authorList>
            <person name="Varga T."/>
            <person name="Krizsan K."/>
            <person name="Foldi C."/>
            <person name="Dima B."/>
            <person name="Sanchez-Garcia M."/>
            <person name="Sanchez-Ramirez S."/>
            <person name="Szollosi G.J."/>
            <person name="Szarkandi J.G."/>
            <person name="Papp V."/>
            <person name="Albert L."/>
            <person name="Andreopoulos W."/>
            <person name="Angelini C."/>
            <person name="Antonin V."/>
            <person name="Barry K.W."/>
            <person name="Bougher N.L."/>
            <person name="Buchanan P."/>
            <person name="Buyck B."/>
            <person name="Bense V."/>
            <person name="Catcheside P."/>
            <person name="Chovatia M."/>
            <person name="Cooper J."/>
            <person name="Damon W."/>
            <person name="Desjardin D."/>
            <person name="Finy P."/>
            <person name="Geml J."/>
            <person name="Haridas S."/>
            <person name="Hughes K."/>
            <person name="Justo A."/>
            <person name="Karasinski D."/>
            <person name="Kautmanova I."/>
            <person name="Kiss B."/>
            <person name="Kocsube S."/>
            <person name="Kotiranta H."/>
            <person name="LaButti K.M."/>
            <person name="Lechner B.E."/>
            <person name="Liimatainen K."/>
            <person name="Lipzen A."/>
            <person name="Lukacs Z."/>
            <person name="Mihaltcheva S."/>
            <person name="Morgado L.N."/>
            <person name="Niskanen T."/>
            <person name="Noordeloos M.E."/>
            <person name="Ohm R.A."/>
            <person name="Ortiz-Santana B."/>
            <person name="Ovrebo C."/>
            <person name="Racz N."/>
            <person name="Riley R."/>
            <person name="Savchenko A."/>
            <person name="Shiryaev A."/>
            <person name="Soop K."/>
            <person name="Spirin V."/>
            <person name="Szebenyi C."/>
            <person name="Tomsovsky M."/>
            <person name="Tulloss R.E."/>
            <person name="Uehling J."/>
            <person name="Grigoriev I.V."/>
            <person name="Vagvolgyi C."/>
            <person name="Papp T."/>
            <person name="Martin F.M."/>
            <person name="Miettinen O."/>
            <person name="Hibbett D.S."/>
            <person name="Nagy L.G."/>
        </authorList>
    </citation>
    <scope>NUCLEOTIDE SEQUENCE [LARGE SCALE GENOMIC DNA]</scope>
    <source>
        <strain evidence="2 3">FP101781</strain>
    </source>
</reference>
<comment type="caution">
    <text evidence="2">The sequence shown here is derived from an EMBL/GenBank/DDBJ whole genome shotgun (WGS) entry which is preliminary data.</text>
</comment>
<dbReference type="EMBL" id="QPFP01000037">
    <property type="protein sequence ID" value="TEB27762.1"/>
    <property type="molecule type" value="Genomic_DNA"/>
</dbReference>
<dbReference type="Gene3D" id="3.40.30.10">
    <property type="entry name" value="Glutaredoxin"/>
    <property type="match status" value="1"/>
</dbReference>
<evidence type="ECO:0000313" key="2">
    <source>
        <dbReference type="EMBL" id="TEB27762.1"/>
    </source>
</evidence>
<sequence length="270" mass="30527">MGSIKGIADLDQTRITLFDLDSKLDGPDHEKAFSCSTWKTRYALNFKKLPFTTVFLDFVDVEGVCERLGAEPTIRYKLPGSDEEKVIYTVPVIYDPKTGRVVAESLAIAEYLDEVYQAPEYPALFKPGTKGLTRAFGAAIDRIPTVLPTVYPFLLPATFPIVKDTSREYFRRTREASFNRMSGGNKKLEDVYPVGDERVEAWAKVRGALATIASWYTAEGGQWITGNEPCYADLVVAAYLIWFRKIFKEDSEEWRDVKGLLDACRIYETP</sequence>
<dbReference type="Pfam" id="PF22041">
    <property type="entry name" value="GST_C_7"/>
    <property type="match status" value="1"/>
</dbReference>